<evidence type="ECO:0000313" key="3">
    <source>
        <dbReference type="Proteomes" id="UP001210130"/>
    </source>
</evidence>
<keyword evidence="3" id="KW-1185">Reference proteome</keyword>
<evidence type="ECO:0000313" key="2">
    <source>
        <dbReference type="EMBL" id="WBW59224.1"/>
    </source>
</evidence>
<protein>
    <submittedName>
        <fullName evidence="2">DUF4440 domain-containing protein</fullName>
    </submittedName>
</protein>
<dbReference type="Proteomes" id="UP001210130">
    <property type="component" value="Chromosome"/>
</dbReference>
<dbReference type="EMBL" id="CP112887">
    <property type="protein sequence ID" value="WBW59224.1"/>
    <property type="molecule type" value="Genomic_DNA"/>
</dbReference>
<proteinExistence type="predicted"/>
<feature type="domain" description="DUF4440" evidence="1">
    <location>
        <begin position="16"/>
        <end position="105"/>
    </location>
</feature>
<accession>A0AAJ5UCD1</accession>
<gene>
    <name evidence="2" type="ORF">OR613_14320</name>
</gene>
<reference evidence="2 3" key="1">
    <citation type="journal article" date="2023" name="Microbiol. Resour. Announc.">
        <title>Complete Genome Sequence of the First Colistin-Resistant Raoultella electrica Strain.</title>
        <authorList>
            <person name="Aldeia C."/>
            <person name="Campos-Madueno E.I."/>
            <person name="Sendi P."/>
            <person name="Endimiani A."/>
        </authorList>
    </citation>
    <scope>NUCLEOTIDE SEQUENCE [LARGE SCALE GENOMIC DNA]</scope>
    <source>
        <strain evidence="2 3">S2-IND-01-C</strain>
    </source>
</reference>
<dbReference type="Gene3D" id="3.10.450.50">
    <property type="match status" value="1"/>
</dbReference>
<dbReference type="InterPro" id="IPR027843">
    <property type="entry name" value="DUF4440"/>
</dbReference>
<organism evidence="2 3">
    <name type="scientific">Klebsiella electrica</name>
    <dbReference type="NCBI Taxonomy" id="1259973"/>
    <lineage>
        <taxon>Bacteria</taxon>
        <taxon>Pseudomonadati</taxon>
        <taxon>Pseudomonadota</taxon>
        <taxon>Gammaproteobacteria</taxon>
        <taxon>Enterobacterales</taxon>
        <taxon>Enterobacteriaceae</taxon>
        <taxon>Klebsiella/Raoultella group</taxon>
        <taxon>Klebsiella</taxon>
    </lineage>
</organism>
<dbReference type="Pfam" id="PF14534">
    <property type="entry name" value="DUF4440"/>
    <property type="match status" value="1"/>
</dbReference>
<dbReference type="AlphaFoldDB" id="A0AAJ5UCD1"/>
<evidence type="ECO:0000259" key="1">
    <source>
        <dbReference type="Pfam" id="PF14534"/>
    </source>
</evidence>
<sequence length="118" mass="13718">MLLEKLKALECTLHHSRRNDREWLERLLHLEFREITRSGVIVDRAETIASLLSEKTPSPILSSDFRLTRMGEDCAILYYRTFYKDGSCESLRSSCWLRTEEERWTLVFHQGTPAAGAA</sequence>
<dbReference type="RefSeq" id="WP_100685219.1">
    <property type="nucleotide sequence ID" value="NZ_CP119531.1"/>
</dbReference>
<name>A0AAJ5UCD1_9ENTR</name>
<dbReference type="InterPro" id="IPR032710">
    <property type="entry name" value="NTF2-like_dom_sf"/>
</dbReference>
<dbReference type="SUPFAM" id="SSF54427">
    <property type="entry name" value="NTF2-like"/>
    <property type="match status" value="1"/>
</dbReference>